<dbReference type="AlphaFoldDB" id="A0A328PV53"/>
<keyword evidence="1" id="KW-0472">Membrane</keyword>
<dbReference type="OrthoDB" id="393864at2"/>
<organism evidence="3 4">
    <name type="scientific">Mycoplasma wenyonii</name>
    <dbReference type="NCBI Taxonomy" id="65123"/>
    <lineage>
        <taxon>Bacteria</taxon>
        <taxon>Bacillati</taxon>
        <taxon>Mycoplasmatota</taxon>
        <taxon>Mollicutes</taxon>
        <taxon>Mycoplasmataceae</taxon>
        <taxon>Mycoplasma</taxon>
    </lineage>
</organism>
<dbReference type="NCBIfam" id="NF045841">
    <property type="entry name" value="Ig_SerProt_MIP"/>
    <property type="match status" value="1"/>
</dbReference>
<sequence length="449" mass="51961">MKGFINYLLPFTIGSGSIVGYIVWKNKGQELSPPPSSVTNNLVNLQQNEEETEELKQQTKKQQIREEANKAFQKINDYSFRLFSPCGMGTAWILDYQLPEEGHYPTVWYIATVAHTIRRFRFLDNTYQQALPISIENTNNLRKEIQQQDFSKLSLYGNWEKNCELSAKQGYFDFNISRQENGEELQAEFGAIHNNKVKTPKLFYTSIDLWEANPSLNIPRNNYKDFAVLEIEFNDEEYAKKVTGNFAEKYPISATNALNIFSGPLDSRYSWEEIDKLDENFYNLAYPSKPKLFNKYNYTVAFDEEKAEAFKLSNDPKNWYKTTDKKLNGHVASKGLWEFKWNGKEKVDIGYHYLLKIDKELRMGVGASGSLYADKEGNVLGIHGGGEFWGEHSFVIPLRSNGISLEGTIQTPKYDLILGSKGQTSSYREQIEKYNKNTWLRAREWKHKS</sequence>
<keyword evidence="1" id="KW-0812">Transmembrane</keyword>
<dbReference type="Proteomes" id="UP000249762">
    <property type="component" value="Unassembled WGS sequence"/>
</dbReference>
<feature type="transmembrane region" description="Helical" evidence="1">
    <location>
        <begin position="7"/>
        <end position="24"/>
    </location>
</feature>
<comment type="caution">
    <text evidence="3">The sequence shown here is derived from an EMBL/GenBank/DDBJ whole genome shotgun (WGS) entry which is preliminary data.</text>
</comment>
<name>A0A328PV53_9MOLU</name>
<protein>
    <recommendedName>
        <fullName evidence="2">DUF31 domain-containing protein</fullName>
    </recommendedName>
</protein>
<evidence type="ECO:0000313" key="3">
    <source>
        <dbReference type="EMBL" id="RAO94979.1"/>
    </source>
</evidence>
<dbReference type="RefSeq" id="WP_112665493.1">
    <property type="nucleotide sequence ID" value="NZ_QKVO01000007.1"/>
</dbReference>
<proteinExistence type="predicted"/>
<dbReference type="EMBL" id="QKVO01000007">
    <property type="protein sequence ID" value="RAO94979.1"/>
    <property type="molecule type" value="Genomic_DNA"/>
</dbReference>
<reference evidence="4" key="1">
    <citation type="submission" date="2018-06" db="EMBL/GenBank/DDBJ databases">
        <authorList>
            <person name="Martinez Ocampo F."/>
            <person name="Quiroz Castaneda R.E."/>
            <person name="Rojas Lopez X."/>
        </authorList>
    </citation>
    <scope>NUCLEOTIDE SEQUENCE [LARGE SCALE GENOMIC DNA]</scope>
    <source>
        <strain evidence="4">INIFAP02</strain>
    </source>
</reference>
<evidence type="ECO:0000313" key="4">
    <source>
        <dbReference type="Proteomes" id="UP000249762"/>
    </source>
</evidence>
<evidence type="ECO:0000256" key="1">
    <source>
        <dbReference type="SAM" id="Phobius"/>
    </source>
</evidence>
<keyword evidence="1" id="KW-1133">Transmembrane helix</keyword>
<dbReference type="Pfam" id="PF01732">
    <property type="entry name" value="Mycop_pep_DUF31"/>
    <property type="match status" value="1"/>
</dbReference>
<keyword evidence="4" id="KW-1185">Reference proteome</keyword>
<accession>A0A328PV53</accession>
<dbReference type="InterPro" id="IPR022382">
    <property type="entry name" value="Mycoplasma_peptidase_DUF31"/>
</dbReference>
<evidence type="ECO:0000259" key="2">
    <source>
        <dbReference type="Pfam" id="PF01732"/>
    </source>
</evidence>
<feature type="domain" description="DUF31" evidence="2">
    <location>
        <begin position="88"/>
        <end position="383"/>
    </location>
</feature>
<gene>
    <name evidence="3" type="ORF">DNK47_02060</name>
</gene>